<protein>
    <submittedName>
        <fullName evidence="1">Uncharacterized protein</fullName>
    </submittedName>
</protein>
<keyword evidence="2" id="KW-1185">Reference proteome</keyword>
<organism evidence="1 2">
    <name type="scientific">Tanacetum coccineum</name>
    <dbReference type="NCBI Taxonomy" id="301880"/>
    <lineage>
        <taxon>Eukaryota</taxon>
        <taxon>Viridiplantae</taxon>
        <taxon>Streptophyta</taxon>
        <taxon>Embryophyta</taxon>
        <taxon>Tracheophyta</taxon>
        <taxon>Spermatophyta</taxon>
        <taxon>Magnoliopsida</taxon>
        <taxon>eudicotyledons</taxon>
        <taxon>Gunneridae</taxon>
        <taxon>Pentapetalae</taxon>
        <taxon>asterids</taxon>
        <taxon>campanulids</taxon>
        <taxon>Asterales</taxon>
        <taxon>Asteraceae</taxon>
        <taxon>Asteroideae</taxon>
        <taxon>Anthemideae</taxon>
        <taxon>Anthemidinae</taxon>
        <taxon>Tanacetum</taxon>
    </lineage>
</organism>
<dbReference type="Proteomes" id="UP001151760">
    <property type="component" value="Unassembled WGS sequence"/>
</dbReference>
<evidence type="ECO:0000313" key="2">
    <source>
        <dbReference type="Proteomes" id="UP001151760"/>
    </source>
</evidence>
<gene>
    <name evidence="1" type="ORF">Tco_1044264</name>
</gene>
<name>A0ABQ5GQM2_9ASTR</name>
<reference evidence="1" key="1">
    <citation type="journal article" date="2022" name="Int. J. Mol. Sci.">
        <title>Draft Genome of Tanacetum Coccineum: Genomic Comparison of Closely Related Tanacetum-Family Plants.</title>
        <authorList>
            <person name="Yamashiro T."/>
            <person name="Shiraishi A."/>
            <person name="Nakayama K."/>
            <person name="Satake H."/>
        </authorList>
    </citation>
    <scope>NUCLEOTIDE SEQUENCE</scope>
</reference>
<accession>A0ABQ5GQM2</accession>
<reference evidence="1" key="2">
    <citation type="submission" date="2022-01" db="EMBL/GenBank/DDBJ databases">
        <authorList>
            <person name="Yamashiro T."/>
            <person name="Shiraishi A."/>
            <person name="Satake H."/>
            <person name="Nakayama K."/>
        </authorList>
    </citation>
    <scope>NUCLEOTIDE SEQUENCE</scope>
</reference>
<dbReference type="EMBL" id="BQNB010018720">
    <property type="protein sequence ID" value="GJT77539.1"/>
    <property type="molecule type" value="Genomic_DNA"/>
</dbReference>
<sequence>MKEEVTTLKKDFKQKEDKYIKEFLDIKKLKEKVEDRLFKLKEKLKVTVHMLCKPKPFYDEKKKVAIGYKNPLCLTRAKQVQSALYNGTEIVMTNHKPVVVHDSEETLEIAELTRKRMYEKMKSPQCIQNKVKFAPPDYSKENYLCILRTQRDLSPKQIF</sequence>
<comment type="caution">
    <text evidence="1">The sequence shown here is derived from an EMBL/GenBank/DDBJ whole genome shotgun (WGS) entry which is preliminary data.</text>
</comment>
<proteinExistence type="predicted"/>
<evidence type="ECO:0000313" key="1">
    <source>
        <dbReference type="EMBL" id="GJT77539.1"/>
    </source>
</evidence>